<evidence type="ECO:0000259" key="1">
    <source>
        <dbReference type="Pfam" id="PF08818"/>
    </source>
</evidence>
<dbReference type="Gene3D" id="3.90.1150.200">
    <property type="match status" value="1"/>
</dbReference>
<dbReference type="RefSeq" id="WP_191021617.1">
    <property type="nucleotide sequence ID" value="NZ_JABBXD010000001.1"/>
</dbReference>
<dbReference type="EMBL" id="JABBXD010000001">
    <property type="protein sequence ID" value="MBD3584131.1"/>
    <property type="molecule type" value="Genomic_DNA"/>
</dbReference>
<organism evidence="2 3">
    <name type="scientific">Salinimonas profundi</name>
    <dbReference type="NCBI Taxonomy" id="2729140"/>
    <lineage>
        <taxon>Bacteria</taxon>
        <taxon>Pseudomonadati</taxon>
        <taxon>Pseudomonadota</taxon>
        <taxon>Gammaproteobacteria</taxon>
        <taxon>Alteromonadales</taxon>
        <taxon>Alteromonadaceae</taxon>
        <taxon>Alteromonas/Salinimonas group</taxon>
        <taxon>Salinimonas</taxon>
    </lineage>
</organism>
<protein>
    <submittedName>
        <fullName evidence="2">DUF1801 domain-containing protein</fullName>
    </submittedName>
</protein>
<gene>
    <name evidence="2" type="ORF">HHX48_00080</name>
</gene>
<comment type="caution">
    <text evidence="2">The sequence shown here is derived from an EMBL/GenBank/DDBJ whole genome shotgun (WGS) entry which is preliminary data.</text>
</comment>
<evidence type="ECO:0000313" key="3">
    <source>
        <dbReference type="Proteomes" id="UP000624419"/>
    </source>
</evidence>
<dbReference type="Pfam" id="PF08818">
    <property type="entry name" value="DUF1801"/>
    <property type="match status" value="1"/>
</dbReference>
<accession>A0ABR8LCS1</accession>
<reference evidence="2 3" key="1">
    <citation type="submission" date="2020-04" db="EMBL/GenBank/DDBJ databases">
        <title>Salinimonas sp. HHU 13199.</title>
        <authorList>
            <person name="Cui X."/>
            <person name="Zhang D."/>
        </authorList>
    </citation>
    <scope>NUCLEOTIDE SEQUENCE [LARGE SCALE GENOMIC DNA]</scope>
    <source>
        <strain evidence="2 3">HHU 13199</strain>
    </source>
</reference>
<evidence type="ECO:0000313" key="2">
    <source>
        <dbReference type="EMBL" id="MBD3584131.1"/>
    </source>
</evidence>
<name>A0ABR8LCS1_9ALTE</name>
<dbReference type="Proteomes" id="UP000624419">
    <property type="component" value="Unassembled WGS sequence"/>
</dbReference>
<sequence>MPDKPKTVEEYISSKPKKAQERLGELRRYLKLADPNADEELKWGKPAFVNNGILYVYAVFTKHISLHPTPSVIKALRKELESFKLSDNTIHFPLEDPIPKELVTKIANLRVFEKNNKGIGWK</sequence>
<dbReference type="InterPro" id="IPR014922">
    <property type="entry name" value="YdhG-like"/>
</dbReference>
<keyword evidence="3" id="KW-1185">Reference proteome</keyword>
<dbReference type="SUPFAM" id="SSF159888">
    <property type="entry name" value="YdhG-like"/>
    <property type="match status" value="1"/>
</dbReference>
<feature type="domain" description="YdhG-like" evidence="1">
    <location>
        <begin position="20"/>
        <end position="108"/>
    </location>
</feature>
<proteinExistence type="predicted"/>